<accession>A0A3N4KQC4</accession>
<evidence type="ECO:0000256" key="1">
    <source>
        <dbReference type="PROSITE-ProRule" id="PRU00042"/>
    </source>
</evidence>
<keyword evidence="1" id="KW-0479">Metal-binding</keyword>
<proteinExistence type="predicted"/>
<organism evidence="4 5">
    <name type="scientific">Morchella conica CCBAS932</name>
    <dbReference type="NCBI Taxonomy" id="1392247"/>
    <lineage>
        <taxon>Eukaryota</taxon>
        <taxon>Fungi</taxon>
        <taxon>Dikarya</taxon>
        <taxon>Ascomycota</taxon>
        <taxon>Pezizomycotina</taxon>
        <taxon>Pezizomycetes</taxon>
        <taxon>Pezizales</taxon>
        <taxon>Morchellaceae</taxon>
        <taxon>Morchella</taxon>
    </lineage>
</organism>
<keyword evidence="5" id="KW-1185">Reference proteome</keyword>
<keyword evidence="1" id="KW-0862">Zinc</keyword>
<dbReference type="Proteomes" id="UP000277580">
    <property type="component" value="Unassembled WGS sequence"/>
</dbReference>
<keyword evidence="1" id="KW-0863">Zinc-finger</keyword>
<dbReference type="PROSITE" id="PS50157">
    <property type="entry name" value="ZINC_FINGER_C2H2_2"/>
    <property type="match status" value="1"/>
</dbReference>
<dbReference type="InterPro" id="IPR013087">
    <property type="entry name" value="Znf_C2H2_type"/>
</dbReference>
<dbReference type="OrthoDB" id="5305647at2759"/>
<sequence>MASTVCGNISLSGPAAIANPEWNHTRPIQIGDYQYDKYAQKISYSAGNSLGLLDWQQSNCNYSSRDPNADNLPDFNDGLAIDSYESPYYRYLSQTNSIILPGLEAGSGDSGTLHYPAASFENFSPVTDVPDCEPVQFPKRRADPGNFIPHYKTPRDSNVLNREPYYDQPSSCARSQYVPLSPDLLSPISPRYIIGKEELLIDDEQVPETPYPKAHQPDSFLCRNNCDGNYVGLHSCFRNGNELLIACRYNDRECSSTFATRNGFNPHFNSVHIQENPGPQVLIDCPVAGCARVGSRGFKRKDNMLQHRRGVHGEEIQKKYMRFGQAGLAHRKLRDVRKPGKRGKR</sequence>
<evidence type="ECO:0000313" key="5">
    <source>
        <dbReference type="Proteomes" id="UP000277580"/>
    </source>
</evidence>
<dbReference type="AlphaFoldDB" id="A0A3N4KQC4"/>
<gene>
    <name evidence="4" type="ORF">P167DRAFT_536678</name>
</gene>
<dbReference type="STRING" id="1392247.A0A3N4KQC4"/>
<evidence type="ECO:0000313" key="4">
    <source>
        <dbReference type="EMBL" id="RPB11522.1"/>
    </source>
</evidence>
<dbReference type="GO" id="GO:0008270">
    <property type="term" value="F:zinc ion binding"/>
    <property type="evidence" value="ECO:0007669"/>
    <property type="project" value="UniProtKB-KW"/>
</dbReference>
<name>A0A3N4KQC4_9PEZI</name>
<feature type="region of interest" description="Disordered" evidence="2">
    <location>
        <begin position="143"/>
        <end position="162"/>
    </location>
</feature>
<dbReference type="EMBL" id="ML119135">
    <property type="protein sequence ID" value="RPB11522.1"/>
    <property type="molecule type" value="Genomic_DNA"/>
</dbReference>
<feature type="domain" description="C2H2-type" evidence="3">
    <location>
        <begin position="245"/>
        <end position="277"/>
    </location>
</feature>
<reference evidence="4 5" key="1">
    <citation type="journal article" date="2018" name="Nat. Ecol. Evol.">
        <title>Pezizomycetes genomes reveal the molecular basis of ectomycorrhizal truffle lifestyle.</title>
        <authorList>
            <person name="Murat C."/>
            <person name="Payen T."/>
            <person name="Noel B."/>
            <person name="Kuo A."/>
            <person name="Morin E."/>
            <person name="Chen J."/>
            <person name="Kohler A."/>
            <person name="Krizsan K."/>
            <person name="Balestrini R."/>
            <person name="Da Silva C."/>
            <person name="Montanini B."/>
            <person name="Hainaut M."/>
            <person name="Levati E."/>
            <person name="Barry K.W."/>
            <person name="Belfiori B."/>
            <person name="Cichocki N."/>
            <person name="Clum A."/>
            <person name="Dockter R.B."/>
            <person name="Fauchery L."/>
            <person name="Guy J."/>
            <person name="Iotti M."/>
            <person name="Le Tacon F."/>
            <person name="Lindquist E.A."/>
            <person name="Lipzen A."/>
            <person name="Malagnac F."/>
            <person name="Mello A."/>
            <person name="Molinier V."/>
            <person name="Miyauchi S."/>
            <person name="Poulain J."/>
            <person name="Riccioni C."/>
            <person name="Rubini A."/>
            <person name="Sitrit Y."/>
            <person name="Splivallo R."/>
            <person name="Traeger S."/>
            <person name="Wang M."/>
            <person name="Zifcakova L."/>
            <person name="Wipf D."/>
            <person name="Zambonelli A."/>
            <person name="Paolocci F."/>
            <person name="Nowrousian M."/>
            <person name="Ottonello S."/>
            <person name="Baldrian P."/>
            <person name="Spatafora J.W."/>
            <person name="Henrissat B."/>
            <person name="Nagy L.G."/>
            <person name="Aury J.M."/>
            <person name="Wincker P."/>
            <person name="Grigoriev I.V."/>
            <person name="Bonfante P."/>
            <person name="Martin F.M."/>
        </authorList>
    </citation>
    <scope>NUCLEOTIDE SEQUENCE [LARGE SCALE GENOMIC DNA]</scope>
    <source>
        <strain evidence="4 5">CCBAS932</strain>
    </source>
</reference>
<evidence type="ECO:0000259" key="3">
    <source>
        <dbReference type="PROSITE" id="PS50157"/>
    </source>
</evidence>
<protein>
    <recommendedName>
        <fullName evidence="3">C2H2-type domain-containing protein</fullName>
    </recommendedName>
</protein>
<evidence type="ECO:0000256" key="2">
    <source>
        <dbReference type="SAM" id="MobiDB-lite"/>
    </source>
</evidence>
<dbReference type="InParanoid" id="A0A3N4KQC4"/>